<dbReference type="InterPro" id="IPR003795">
    <property type="entry name" value="DUF192"/>
</dbReference>
<reference evidence="1" key="1">
    <citation type="submission" date="2021-04" db="EMBL/GenBank/DDBJ databases">
        <title>Sinoanaerobacter chloroacetimidivorans sp. nov., an obligate anaerobic bacterium isolated from anaerobic sludge.</title>
        <authorList>
            <person name="Bao Y."/>
        </authorList>
    </citation>
    <scope>NUCLEOTIDE SEQUENCE</scope>
    <source>
        <strain evidence="1">BAD-6</strain>
    </source>
</reference>
<comment type="caution">
    <text evidence="1">The sequence shown here is derived from an EMBL/GenBank/DDBJ whole genome shotgun (WGS) entry which is preliminary data.</text>
</comment>
<gene>
    <name evidence="1" type="ORF">KCX82_19200</name>
</gene>
<dbReference type="Pfam" id="PF02643">
    <property type="entry name" value="DUF192"/>
    <property type="match status" value="1"/>
</dbReference>
<proteinExistence type="predicted"/>
<accession>A0A8J7W6E2</accession>
<protein>
    <submittedName>
        <fullName evidence="1">DUF192 domain-containing protein</fullName>
    </submittedName>
</protein>
<reference evidence="1" key="2">
    <citation type="submission" date="2021-04" db="EMBL/GenBank/DDBJ databases">
        <authorList>
            <person name="Liu J."/>
        </authorList>
    </citation>
    <scope>NUCLEOTIDE SEQUENCE</scope>
    <source>
        <strain evidence="1">BAD-6</strain>
    </source>
</reference>
<dbReference type="RefSeq" id="WP_227020146.1">
    <property type="nucleotide sequence ID" value="NZ_JAGSND010000019.1"/>
</dbReference>
<keyword evidence="2" id="KW-1185">Reference proteome</keyword>
<organism evidence="1 2">
    <name type="scientific">Sinanaerobacter chloroacetimidivorans</name>
    <dbReference type="NCBI Taxonomy" id="2818044"/>
    <lineage>
        <taxon>Bacteria</taxon>
        <taxon>Bacillati</taxon>
        <taxon>Bacillota</taxon>
        <taxon>Clostridia</taxon>
        <taxon>Peptostreptococcales</taxon>
        <taxon>Anaerovoracaceae</taxon>
        <taxon>Sinanaerobacter</taxon>
    </lineage>
</organism>
<dbReference type="InterPro" id="IPR038695">
    <property type="entry name" value="Saro_0823-like_sf"/>
</dbReference>
<dbReference type="Proteomes" id="UP000675664">
    <property type="component" value="Unassembled WGS sequence"/>
</dbReference>
<dbReference type="PANTHER" id="PTHR37953">
    <property type="entry name" value="UPF0127 PROTEIN MJ1496"/>
    <property type="match status" value="1"/>
</dbReference>
<dbReference type="Gene3D" id="2.60.120.1140">
    <property type="entry name" value="Protein of unknown function DUF192"/>
    <property type="match status" value="1"/>
</dbReference>
<evidence type="ECO:0000313" key="1">
    <source>
        <dbReference type="EMBL" id="MBR0600015.1"/>
    </source>
</evidence>
<evidence type="ECO:0000313" key="2">
    <source>
        <dbReference type="Proteomes" id="UP000675664"/>
    </source>
</evidence>
<name>A0A8J7W6E2_9FIRM</name>
<dbReference type="PANTHER" id="PTHR37953:SF1">
    <property type="entry name" value="UPF0127 PROTEIN MJ1496"/>
    <property type="match status" value="1"/>
</dbReference>
<dbReference type="AlphaFoldDB" id="A0A8J7W6E2"/>
<sequence>MILYSENKVIANRIQIADSFLARLIGLLGKKSLSEEEGMLLFHCPAIHCFFMKMAIDAVYLSNEMKVLYIETLRPWKMGKYVRKAAHVLELAEGTAHEKIRLGEQLQLSVNQE</sequence>
<dbReference type="EMBL" id="JAGSND010000019">
    <property type="protein sequence ID" value="MBR0600015.1"/>
    <property type="molecule type" value="Genomic_DNA"/>
</dbReference>